<dbReference type="InterPro" id="IPR003767">
    <property type="entry name" value="Malate/L-lactate_DH-like"/>
</dbReference>
<evidence type="ECO:0000313" key="3">
    <source>
        <dbReference type="EMBL" id="SVA18204.1"/>
    </source>
</evidence>
<reference evidence="3" key="1">
    <citation type="submission" date="2018-05" db="EMBL/GenBank/DDBJ databases">
        <authorList>
            <person name="Lanie J.A."/>
            <person name="Ng W.-L."/>
            <person name="Kazmierczak K.M."/>
            <person name="Andrzejewski T.M."/>
            <person name="Davidsen T.M."/>
            <person name="Wayne K.J."/>
            <person name="Tettelin H."/>
            <person name="Glass J.I."/>
            <person name="Rusch D."/>
            <person name="Podicherti R."/>
            <person name="Tsui H.-C.T."/>
            <person name="Winkler M.E."/>
        </authorList>
    </citation>
    <scope>NUCLEOTIDE SEQUENCE</scope>
</reference>
<dbReference type="InterPro" id="IPR036111">
    <property type="entry name" value="Mal/L-sulfo/L-lacto_DH-like_sf"/>
</dbReference>
<keyword evidence="2" id="KW-0560">Oxidoreductase</keyword>
<protein>
    <recommendedName>
        <fullName evidence="4">Malate dehydrogenase</fullName>
    </recommendedName>
</protein>
<dbReference type="PANTHER" id="PTHR11091:SF0">
    <property type="entry name" value="MALATE DEHYDROGENASE"/>
    <property type="match status" value="1"/>
</dbReference>
<accession>A0A381TQY8</accession>
<gene>
    <name evidence="3" type="ORF">METZ01_LOCUS71058</name>
</gene>
<dbReference type="PANTHER" id="PTHR11091">
    <property type="entry name" value="OXIDOREDUCTASE-RELATED"/>
    <property type="match status" value="1"/>
</dbReference>
<dbReference type="GO" id="GO:0016491">
    <property type="term" value="F:oxidoreductase activity"/>
    <property type="evidence" value="ECO:0007669"/>
    <property type="project" value="UniProtKB-KW"/>
</dbReference>
<dbReference type="SUPFAM" id="SSF89733">
    <property type="entry name" value="L-sulfolactate dehydrogenase-like"/>
    <property type="match status" value="1"/>
</dbReference>
<dbReference type="Gene3D" id="1.10.1530.10">
    <property type="match status" value="1"/>
</dbReference>
<dbReference type="Pfam" id="PF02615">
    <property type="entry name" value="Ldh_2"/>
    <property type="match status" value="1"/>
</dbReference>
<proteinExistence type="inferred from homology"/>
<name>A0A381TQY8_9ZZZZ</name>
<dbReference type="EMBL" id="UINC01004977">
    <property type="protein sequence ID" value="SVA18204.1"/>
    <property type="molecule type" value="Genomic_DNA"/>
</dbReference>
<evidence type="ECO:0000256" key="2">
    <source>
        <dbReference type="ARBA" id="ARBA00023002"/>
    </source>
</evidence>
<dbReference type="Gene3D" id="3.30.1370.60">
    <property type="entry name" value="Hypothetical oxidoreductase yiak, domain 2"/>
    <property type="match status" value="1"/>
</dbReference>
<organism evidence="3">
    <name type="scientific">marine metagenome</name>
    <dbReference type="NCBI Taxonomy" id="408172"/>
    <lineage>
        <taxon>unclassified sequences</taxon>
        <taxon>metagenomes</taxon>
        <taxon>ecological metagenomes</taxon>
    </lineage>
</organism>
<dbReference type="InterPro" id="IPR043143">
    <property type="entry name" value="Mal/L-sulf/L-lact_DH-like_NADP"/>
</dbReference>
<dbReference type="InterPro" id="IPR043144">
    <property type="entry name" value="Mal/L-sulf/L-lact_DH-like_ah"/>
</dbReference>
<evidence type="ECO:0000256" key="1">
    <source>
        <dbReference type="ARBA" id="ARBA00006056"/>
    </source>
</evidence>
<comment type="similarity">
    <text evidence="1">Belongs to the LDH2/MDH2 oxidoreductase family.</text>
</comment>
<evidence type="ECO:0008006" key="4">
    <source>
        <dbReference type="Google" id="ProtNLM"/>
    </source>
</evidence>
<dbReference type="AlphaFoldDB" id="A0A381TQY8"/>
<sequence>MLDHFHVPIEDQVLVNREDLHRVTADIFSVMGLSEEDANLAADGLVTADIRGCETHGVSNMLRVYKKQYEDGNINPQPRWKITRESAAVATIDADGSHGLVICPQAMDIAVEKASKVGIGAVTIHNSGHAGMMAYHAMRAMPHDMIGYAITGGGAIMVPTFGAVPRVGAVPHAWAIPADKMPPFVLDISSSSVAANKIQLLRRTGARLLPGLLAEEDGTPIMETQEVPEQTRLLPWGSTRELGSHKGYGMAVIGQVFSGILSAGIFGAINPTKTGPQRNGSQFVAAFSIDAFRDVAEFKSSMDQFLTYLVETPPAPGHDRVYYAGLPEHEEAQVRERNGIPLHREVIKWFDSTTDELKIEPLSNS</sequence>